<dbReference type="InterPro" id="IPR015813">
    <property type="entry name" value="Pyrv/PenolPyrv_kinase-like_dom"/>
</dbReference>
<dbReference type="OrthoDB" id="9780430at2"/>
<keyword evidence="2" id="KW-1185">Reference proteome</keyword>
<proteinExistence type="predicted"/>
<dbReference type="AlphaFoldDB" id="A0A1S2P0C3"/>
<dbReference type="Gene3D" id="3.20.20.60">
    <property type="entry name" value="Phosphoenolpyruvate-binding domains"/>
    <property type="match status" value="1"/>
</dbReference>
<dbReference type="InterPro" id="IPR039556">
    <property type="entry name" value="ICL/PEPM"/>
</dbReference>
<dbReference type="PANTHER" id="PTHR42905:SF16">
    <property type="entry name" value="CARBOXYPHOSPHONOENOLPYRUVATE PHOSPHONOMUTASE-LIKE PROTEIN (AFU_ORTHOLOGUE AFUA_5G07230)"/>
    <property type="match status" value="1"/>
</dbReference>
<dbReference type="GO" id="GO:0003824">
    <property type="term" value="F:catalytic activity"/>
    <property type="evidence" value="ECO:0007669"/>
    <property type="project" value="InterPro"/>
</dbReference>
<dbReference type="PANTHER" id="PTHR42905">
    <property type="entry name" value="PHOSPHOENOLPYRUVATE CARBOXYLASE"/>
    <property type="match status" value="1"/>
</dbReference>
<comment type="caution">
    <text evidence="1">The sequence shown here is derived from an EMBL/GenBank/DDBJ whole genome shotgun (WGS) entry which is preliminary data.</text>
</comment>
<sequence>MSDIRSQQERAQLFRSLHDDFLVLPNAWDAGSARLITEAGATAIATSSGAQSWSQGVADGRSLAKADVLANLERIVAATDLPVSADIENAYADSADDLRATIAQFLATGIAGINLEDSGASDGPLYDSAAAAERIAAARAAADDAAVDLFINARTDVFLLGVGDEDGRLADVIARGNAYREAGACGLFVPGLLDLDALGTVARDTGLKVNAMWLPDAPAPEQLRDAGVSRYSAGTAIAQVAYTAAADAARAFLAGQYAAMAASINYFAFNDKFAK</sequence>
<gene>
    <name evidence="1" type="ORF">BIV24_25215</name>
</gene>
<dbReference type="SUPFAM" id="SSF51621">
    <property type="entry name" value="Phosphoenolpyruvate/pyruvate domain"/>
    <property type="match status" value="1"/>
</dbReference>
<dbReference type="InterPro" id="IPR040442">
    <property type="entry name" value="Pyrv_kinase-like_dom_sf"/>
</dbReference>
<accession>A0A1S2P0C3</accession>
<evidence type="ECO:0008006" key="3">
    <source>
        <dbReference type="Google" id="ProtNLM"/>
    </source>
</evidence>
<protein>
    <recommendedName>
        <fullName evidence="3">3-methyl-2-oxobutanoate hydroxymethyltransferase</fullName>
    </recommendedName>
</protein>
<name>A0A1S2P0C3_9ACTN</name>
<dbReference type="CDD" id="cd00377">
    <property type="entry name" value="ICL_PEPM"/>
    <property type="match status" value="1"/>
</dbReference>
<evidence type="ECO:0000313" key="1">
    <source>
        <dbReference type="EMBL" id="OIJ87138.1"/>
    </source>
</evidence>
<dbReference type="STRING" id="1428652.BIV24_25215"/>
<dbReference type="Pfam" id="PF13714">
    <property type="entry name" value="PEP_mutase"/>
    <property type="match status" value="1"/>
</dbReference>
<dbReference type="EMBL" id="MLYP01000068">
    <property type="protein sequence ID" value="OIJ87138.1"/>
    <property type="molecule type" value="Genomic_DNA"/>
</dbReference>
<organism evidence="1 2">
    <name type="scientific">Streptomyces colonosanans</name>
    <dbReference type="NCBI Taxonomy" id="1428652"/>
    <lineage>
        <taxon>Bacteria</taxon>
        <taxon>Bacillati</taxon>
        <taxon>Actinomycetota</taxon>
        <taxon>Actinomycetes</taxon>
        <taxon>Kitasatosporales</taxon>
        <taxon>Streptomycetaceae</taxon>
        <taxon>Streptomyces</taxon>
    </lineage>
</organism>
<dbReference type="RefSeq" id="WP_071368729.1">
    <property type="nucleotide sequence ID" value="NZ_MLYP01000068.1"/>
</dbReference>
<evidence type="ECO:0000313" key="2">
    <source>
        <dbReference type="Proteomes" id="UP000179935"/>
    </source>
</evidence>
<reference evidence="1 2" key="1">
    <citation type="submission" date="2016-10" db="EMBL/GenBank/DDBJ databases">
        <title>Genome sequence of Streptomyces sp. MUSC 93.</title>
        <authorList>
            <person name="Lee L.-H."/>
            <person name="Ser H.-L."/>
            <person name="Law J.W.-F."/>
        </authorList>
    </citation>
    <scope>NUCLEOTIDE SEQUENCE [LARGE SCALE GENOMIC DNA]</scope>
    <source>
        <strain evidence="1 2">MUSC 93</strain>
    </source>
</reference>
<dbReference type="Proteomes" id="UP000179935">
    <property type="component" value="Unassembled WGS sequence"/>
</dbReference>